<organism evidence="2 3">
    <name type="scientific">Cadophora malorum</name>
    <dbReference type="NCBI Taxonomy" id="108018"/>
    <lineage>
        <taxon>Eukaryota</taxon>
        <taxon>Fungi</taxon>
        <taxon>Dikarya</taxon>
        <taxon>Ascomycota</taxon>
        <taxon>Pezizomycotina</taxon>
        <taxon>Leotiomycetes</taxon>
        <taxon>Helotiales</taxon>
        <taxon>Ploettnerulaceae</taxon>
        <taxon>Cadophora</taxon>
    </lineage>
</organism>
<dbReference type="PANTHER" id="PTHR11360">
    <property type="entry name" value="MONOCARBOXYLATE TRANSPORTER"/>
    <property type="match status" value="1"/>
</dbReference>
<feature type="transmembrane region" description="Helical" evidence="1">
    <location>
        <begin position="75"/>
        <end position="95"/>
    </location>
</feature>
<keyword evidence="3" id="KW-1185">Reference proteome</keyword>
<evidence type="ECO:0000313" key="3">
    <source>
        <dbReference type="Proteomes" id="UP000664132"/>
    </source>
</evidence>
<protein>
    <recommendedName>
        <fullName evidence="4">Monocarboxylate transporter</fullName>
    </recommendedName>
</protein>
<dbReference type="PANTHER" id="PTHR11360:SF287">
    <property type="entry name" value="MFS MONOCARBOXYLATE TRANSPORTER"/>
    <property type="match status" value="1"/>
</dbReference>
<dbReference type="InterPro" id="IPR050327">
    <property type="entry name" value="Proton-linked_MCT"/>
</dbReference>
<dbReference type="AlphaFoldDB" id="A0A8H7WF46"/>
<feature type="transmembrane region" description="Helical" evidence="1">
    <location>
        <begin position="107"/>
        <end position="126"/>
    </location>
</feature>
<evidence type="ECO:0008006" key="4">
    <source>
        <dbReference type="Google" id="ProtNLM"/>
    </source>
</evidence>
<proteinExistence type="predicted"/>
<accession>A0A8H7WF46</accession>
<evidence type="ECO:0000313" key="2">
    <source>
        <dbReference type="EMBL" id="KAG4423573.1"/>
    </source>
</evidence>
<keyword evidence="1" id="KW-0812">Transmembrane</keyword>
<keyword evidence="1" id="KW-0472">Membrane</keyword>
<feature type="transmembrane region" description="Helical" evidence="1">
    <location>
        <begin position="164"/>
        <end position="185"/>
    </location>
</feature>
<feature type="transmembrane region" description="Helical" evidence="1">
    <location>
        <begin position="132"/>
        <end position="152"/>
    </location>
</feature>
<dbReference type="EMBL" id="JAFJYH010000032">
    <property type="protein sequence ID" value="KAG4423573.1"/>
    <property type="molecule type" value="Genomic_DNA"/>
</dbReference>
<sequence>MINGDRSRDHPDNCTEFIVNADEDTILPPVDGGRQAWAFMIGAFMIEGLMWGFPLTFGVFQSYYQNNNTFTNNRYLSLVGTLTTAISYLGTPLIAFFTIKYPTYQKYMIWGGWLVCSLALVASSFATQVWHLIVAQGFLYGFGFLIIYYPLLNMLNGWFILRRGLAYGTLFGSAGICGLGLPFMIEKMLKQYGYATTLRAYGVAILVLVGPTLPLVRGRLIRQIDNGIENKINPAVFKKPMFFAPTHLPWVSHQSRGLCYSPF</sequence>
<gene>
    <name evidence="2" type="ORF">IFR04_003255</name>
</gene>
<feature type="transmembrane region" description="Helical" evidence="1">
    <location>
        <begin position="36"/>
        <end position="55"/>
    </location>
</feature>
<dbReference type="SUPFAM" id="SSF103473">
    <property type="entry name" value="MFS general substrate transporter"/>
    <property type="match status" value="1"/>
</dbReference>
<keyword evidence="1" id="KW-1133">Transmembrane helix</keyword>
<dbReference type="Proteomes" id="UP000664132">
    <property type="component" value="Unassembled WGS sequence"/>
</dbReference>
<name>A0A8H7WF46_9HELO</name>
<dbReference type="InterPro" id="IPR036259">
    <property type="entry name" value="MFS_trans_sf"/>
</dbReference>
<dbReference type="OrthoDB" id="2213137at2759"/>
<feature type="transmembrane region" description="Helical" evidence="1">
    <location>
        <begin position="197"/>
        <end position="216"/>
    </location>
</feature>
<reference evidence="2" key="1">
    <citation type="submission" date="2021-02" db="EMBL/GenBank/DDBJ databases">
        <title>Genome sequence Cadophora malorum strain M34.</title>
        <authorList>
            <person name="Stefanovic E."/>
            <person name="Vu D."/>
            <person name="Scully C."/>
            <person name="Dijksterhuis J."/>
            <person name="Roader J."/>
            <person name="Houbraken J."/>
        </authorList>
    </citation>
    <scope>NUCLEOTIDE SEQUENCE</scope>
    <source>
        <strain evidence="2">M34</strain>
    </source>
</reference>
<comment type="caution">
    <text evidence="2">The sequence shown here is derived from an EMBL/GenBank/DDBJ whole genome shotgun (WGS) entry which is preliminary data.</text>
</comment>
<evidence type="ECO:0000256" key="1">
    <source>
        <dbReference type="SAM" id="Phobius"/>
    </source>
</evidence>